<feature type="transmembrane region" description="Helical" evidence="1">
    <location>
        <begin position="95"/>
        <end position="119"/>
    </location>
</feature>
<gene>
    <name evidence="2" type="ORF">NITINOP_0087</name>
</gene>
<dbReference type="OrthoDB" id="9800448at2"/>
<feature type="transmembrane region" description="Helical" evidence="1">
    <location>
        <begin position="52"/>
        <end position="75"/>
    </location>
</feature>
<proteinExistence type="predicted"/>
<accession>A0A0S4KL30</accession>
<feature type="transmembrane region" description="Helical" evidence="1">
    <location>
        <begin position="131"/>
        <end position="151"/>
    </location>
</feature>
<reference evidence="3" key="1">
    <citation type="submission" date="2015-09" db="EMBL/GenBank/DDBJ databases">
        <authorList>
            <person name="Daims H."/>
        </authorList>
    </citation>
    <scope>NUCLEOTIDE SEQUENCE [LARGE SCALE GENOMIC DNA]</scope>
</reference>
<feature type="transmembrane region" description="Helical" evidence="1">
    <location>
        <begin position="28"/>
        <end position="45"/>
    </location>
</feature>
<dbReference type="AlphaFoldDB" id="A0A0S4KL30"/>
<dbReference type="STRING" id="1715989.NITINOP_0087"/>
<name>A0A0S4KL30_9BACT</name>
<sequence>MNVLVWSALIALMVPLQSVLLPHVKIAGVMPDIALVAACLAGLLGGERQGLLVGLTLGWVMSLFSAIDPVVAMGVKGAVGYAAGFAGRHVVYFSWPMLMLGIFFFSCSAGSATASLLALNGQQDLWWALRTVVLPQGVLDALVGGALYWVAWSRFNVERWMAEYRT</sequence>
<keyword evidence="1" id="KW-0812">Transmembrane</keyword>
<dbReference type="RefSeq" id="WP_062481708.1">
    <property type="nucleotide sequence ID" value="NZ_LN885086.1"/>
</dbReference>
<protein>
    <submittedName>
        <fullName evidence="2">Putative Cell shape-determining protein MreD</fullName>
    </submittedName>
</protein>
<keyword evidence="1" id="KW-0472">Membrane</keyword>
<evidence type="ECO:0000313" key="2">
    <source>
        <dbReference type="EMBL" id="CUQ65063.1"/>
    </source>
</evidence>
<evidence type="ECO:0000313" key="3">
    <source>
        <dbReference type="Proteomes" id="UP000066284"/>
    </source>
</evidence>
<dbReference type="KEGG" id="nio:NITINOP_0087"/>
<organism evidence="2 3">
    <name type="scientific">Candidatus Nitrospira inopinata</name>
    <dbReference type="NCBI Taxonomy" id="1715989"/>
    <lineage>
        <taxon>Bacteria</taxon>
        <taxon>Pseudomonadati</taxon>
        <taxon>Nitrospirota</taxon>
        <taxon>Nitrospiria</taxon>
        <taxon>Nitrospirales</taxon>
        <taxon>Nitrospiraceae</taxon>
        <taxon>Nitrospira</taxon>
    </lineage>
</organism>
<keyword evidence="3" id="KW-1185">Reference proteome</keyword>
<dbReference type="Proteomes" id="UP000066284">
    <property type="component" value="Chromosome 1"/>
</dbReference>
<keyword evidence="1" id="KW-1133">Transmembrane helix</keyword>
<dbReference type="EMBL" id="LN885086">
    <property type="protein sequence ID" value="CUQ65063.1"/>
    <property type="molecule type" value="Genomic_DNA"/>
</dbReference>
<evidence type="ECO:0000256" key="1">
    <source>
        <dbReference type="SAM" id="Phobius"/>
    </source>
</evidence>